<name>A0A444X4M6_ARAHY</name>
<dbReference type="AlphaFoldDB" id="A0A444X4M6"/>
<dbReference type="Proteomes" id="UP000289738">
    <property type="component" value="Chromosome B10"/>
</dbReference>
<evidence type="ECO:0000313" key="1">
    <source>
        <dbReference type="EMBL" id="RYQ84626.1"/>
    </source>
</evidence>
<dbReference type="EMBL" id="SDMP01000020">
    <property type="protein sequence ID" value="RYQ84626.1"/>
    <property type="molecule type" value="Genomic_DNA"/>
</dbReference>
<proteinExistence type="predicted"/>
<dbReference type="STRING" id="3818.A0A444X4M6"/>
<keyword evidence="2" id="KW-1185">Reference proteome</keyword>
<sequence length="518" mass="59520">MEGTANLVVYRNGEIIQNTHEGVRFVCQNLFSFVVLCTMTLMEFQNGLCQSIENGMLMRVSRILYRNPVVVFGGLIQFDIMLITDEASMQNMFLIHRQTQMRHPQIELYVEFENVEAEGIQNDLDTVDDRSTMYEGINSDSEEDFEATYEAGDEDENGDVGVEAAAENVVIHPSSSQPMNVPPFIHDLDLDSMHAPEFSEYANIGVANPEDGEFRIGMEYSSRKSVVATIRSYTISRGVDYNVKVGVGMISDRHESIRAAVNRSGGDCQPPRAWWMFCIRHIGRNFLRAFKVLHLQKLVANIGYSRTVEEYNINYKRLEEQSEAYARWCDAIGLRHWVLAFDEGHRWGHMRRTLSSALTHSETHERKRAGFTYSVFAQQRIEANMQQAGNIVVHRFDRRNEEFEVHEMTSGKVLVVDLARQTCDYGHFQVERLPCHHVIVCCANQRLDWQLYVHNVYKMIKVRKVIYTLECPLLVAGDVVHTQTDALLGSQGAIRYIRTITMEQRCHTPQDVHVTHRV</sequence>
<evidence type="ECO:0000313" key="2">
    <source>
        <dbReference type="Proteomes" id="UP000289738"/>
    </source>
</evidence>
<reference evidence="1 2" key="1">
    <citation type="submission" date="2019-01" db="EMBL/GenBank/DDBJ databases">
        <title>Sequencing of cultivated peanut Arachis hypogaea provides insights into genome evolution and oil improvement.</title>
        <authorList>
            <person name="Chen X."/>
        </authorList>
    </citation>
    <scope>NUCLEOTIDE SEQUENCE [LARGE SCALE GENOMIC DNA]</scope>
    <source>
        <strain evidence="2">cv. Fuhuasheng</strain>
        <tissue evidence="1">Leaves</tissue>
    </source>
</reference>
<dbReference type="PANTHER" id="PTHR31973:SF195">
    <property type="entry name" value="MUDR FAMILY TRANSPOSASE"/>
    <property type="match status" value="1"/>
</dbReference>
<gene>
    <name evidence="1" type="ORF">Ahy_B10g104071</name>
</gene>
<accession>A0A444X4M6</accession>
<evidence type="ECO:0008006" key="3">
    <source>
        <dbReference type="Google" id="ProtNLM"/>
    </source>
</evidence>
<comment type="caution">
    <text evidence="1">The sequence shown here is derived from an EMBL/GenBank/DDBJ whole genome shotgun (WGS) entry which is preliminary data.</text>
</comment>
<dbReference type="PANTHER" id="PTHR31973">
    <property type="entry name" value="POLYPROTEIN, PUTATIVE-RELATED"/>
    <property type="match status" value="1"/>
</dbReference>
<protein>
    <recommendedName>
        <fullName evidence="3">Zinc finger PMZ-type domain-containing protein</fullName>
    </recommendedName>
</protein>
<organism evidence="1 2">
    <name type="scientific">Arachis hypogaea</name>
    <name type="common">Peanut</name>
    <dbReference type="NCBI Taxonomy" id="3818"/>
    <lineage>
        <taxon>Eukaryota</taxon>
        <taxon>Viridiplantae</taxon>
        <taxon>Streptophyta</taxon>
        <taxon>Embryophyta</taxon>
        <taxon>Tracheophyta</taxon>
        <taxon>Spermatophyta</taxon>
        <taxon>Magnoliopsida</taxon>
        <taxon>eudicotyledons</taxon>
        <taxon>Gunneridae</taxon>
        <taxon>Pentapetalae</taxon>
        <taxon>rosids</taxon>
        <taxon>fabids</taxon>
        <taxon>Fabales</taxon>
        <taxon>Fabaceae</taxon>
        <taxon>Papilionoideae</taxon>
        <taxon>50 kb inversion clade</taxon>
        <taxon>dalbergioids sensu lato</taxon>
        <taxon>Dalbergieae</taxon>
        <taxon>Pterocarpus clade</taxon>
        <taxon>Arachis</taxon>
    </lineage>
</organism>